<keyword evidence="1" id="KW-0812">Transmembrane</keyword>
<evidence type="ECO:0000313" key="3">
    <source>
        <dbReference type="Proteomes" id="UP000033869"/>
    </source>
</evidence>
<proteinExistence type="predicted"/>
<keyword evidence="1" id="KW-0472">Membrane</keyword>
<keyword evidence="1" id="KW-1133">Transmembrane helix</keyword>
<organism evidence="2 3">
    <name type="scientific">candidate division CPR2 bacterium GW2011_GWC1_41_48</name>
    <dbReference type="NCBI Taxonomy" id="1618344"/>
    <lineage>
        <taxon>Bacteria</taxon>
        <taxon>Bacteria division CPR2</taxon>
    </lineage>
</organism>
<sequence length="63" mass="7045">MDIISNKKAKISVISGVAIIICIVLTFVILFIIRQVREITNEDLNKSGAPTHFNIKGYESLKK</sequence>
<feature type="transmembrane region" description="Helical" evidence="1">
    <location>
        <begin position="12"/>
        <end position="33"/>
    </location>
</feature>
<dbReference type="EMBL" id="LCBL01000001">
    <property type="protein sequence ID" value="KKS09724.1"/>
    <property type="molecule type" value="Genomic_DNA"/>
</dbReference>
<evidence type="ECO:0000256" key="1">
    <source>
        <dbReference type="SAM" id="Phobius"/>
    </source>
</evidence>
<comment type="caution">
    <text evidence="2">The sequence shown here is derived from an EMBL/GenBank/DDBJ whole genome shotgun (WGS) entry which is preliminary data.</text>
</comment>
<protein>
    <submittedName>
        <fullName evidence="2">Uncharacterized protein</fullName>
    </submittedName>
</protein>
<dbReference type="Proteomes" id="UP000033869">
    <property type="component" value="Unassembled WGS sequence"/>
</dbReference>
<evidence type="ECO:0000313" key="2">
    <source>
        <dbReference type="EMBL" id="KKS09724.1"/>
    </source>
</evidence>
<name>A0A0G0W9Q1_UNCC2</name>
<accession>A0A0G0W9Q1</accession>
<gene>
    <name evidence="2" type="ORF">UU65_C0001G0129</name>
</gene>
<reference evidence="2 3" key="1">
    <citation type="journal article" date="2015" name="Nature">
        <title>rRNA introns, odd ribosomes, and small enigmatic genomes across a large radiation of phyla.</title>
        <authorList>
            <person name="Brown C.T."/>
            <person name="Hug L.A."/>
            <person name="Thomas B.C."/>
            <person name="Sharon I."/>
            <person name="Castelle C.J."/>
            <person name="Singh A."/>
            <person name="Wilkins M.J."/>
            <person name="Williams K.H."/>
            <person name="Banfield J.F."/>
        </authorList>
    </citation>
    <scope>NUCLEOTIDE SEQUENCE [LARGE SCALE GENOMIC DNA]</scope>
</reference>
<dbReference type="AlphaFoldDB" id="A0A0G0W9Q1"/>